<organism evidence="1 2">
    <name type="scientific">Blautia faecicola</name>
    <dbReference type="NCBI Taxonomy" id="2509240"/>
    <lineage>
        <taxon>Bacteria</taxon>
        <taxon>Bacillati</taxon>
        <taxon>Bacillota</taxon>
        <taxon>Clostridia</taxon>
        <taxon>Lachnospirales</taxon>
        <taxon>Lachnospiraceae</taxon>
        <taxon>Blautia</taxon>
    </lineage>
</organism>
<keyword evidence="2" id="KW-1185">Reference proteome</keyword>
<accession>A0A4Q1RD72</accession>
<proteinExistence type="predicted"/>
<gene>
    <name evidence="1" type="ORF">ETP43_16385</name>
</gene>
<name>A0A4Q1RD72_9FIRM</name>
<sequence>MEQQKKKYTSEERKEIIKKIEKITERPYKDFYLFAAEWLKGYGKDACLLYSDNAGFENDNDFAYAVTDEEEREEDAFYAEEDSEFNEEDNFMYNQEEKTSLTSKAANTYAYEDSDVLKSLDDDATAMITDIFQHDEPELQQNAVMIVMVALRYYIRSRIMRYKKWDDDHREDYLSTAYEVVQTGLQEYDSTRGKLTTYLEPRLRKALGIQCTNDKQLSSRSNNDLMKIINKCKEYAATHLENDNPTPDILYEIAVRVFKRKSLNKQSMINAIKWQPVLVSSNEDENLLNKVKSTFGNPEEEYEKKERVERIRKVINLLPPVQRCVILCCMQYQKETDKDTLPSDVILKEMVSRTFPGITDTEIQTAKKAAKNTMERNYLRKSSRYVEFFPKELVLYPNKRIIEQEAAIITESIERLTEPELEGFFFSYEEVLKQNQRAASEKKDRTRVDETNDGFYQGLCMIN</sequence>
<protein>
    <submittedName>
        <fullName evidence="1">Uncharacterized protein</fullName>
    </submittedName>
</protein>
<evidence type="ECO:0000313" key="2">
    <source>
        <dbReference type="Proteomes" id="UP000290106"/>
    </source>
</evidence>
<evidence type="ECO:0000313" key="1">
    <source>
        <dbReference type="EMBL" id="RXS72557.1"/>
    </source>
</evidence>
<dbReference type="Proteomes" id="UP000290106">
    <property type="component" value="Unassembled WGS sequence"/>
</dbReference>
<dbReference type="EMBL" id="SDKC01000002">
    <property type="protein sequence ID" value="RXS72557.1"/>
    <property type="molecule type" value="Genomic_DNA"/>
</dbReference>
<dbReference type="RefSeq" id="WP_129259674.1">
    <property type="nucleotide sequence ID" value="NZ_SDKC01000002.1"/>
</dbReference>
<reference evidence="1 2" key="1">
    <citation type="submission" date="2019-01" db="EMBL/GenBank/DDBJ databases">
        <title>Blautia sp. nov. KGMB01111 isolated human feces.</title>
        <authorList>
            <person name="Park J.-E."/>
            <person name="Kim J.-S."/>
            <person name="Park S.-H."/>
        </authorList>
    </citation>
    <scope>NUCLEOTIDE SEQUENCE [LARGE SCALE GENOMIC DNA]</scope>
    <source>
        <strain evidence="1 2">KGMB01111</strain>
    </source>
</reference>
<dbReference type="AlphaFoldDB" id="A0A4Q1RD72"/>
<comment type="caution">
    <text evidence="1">The sequence shown here is derived from an EMBL/GenBank/DDBJ whole genome shotgun (WGS) entry which is preliminary data.</text>
</comment>